<dbReference type="Proteomes" id="UP000274315">
    <property type="component" value="Unassembled WGS sequence"/>
</dbReference>
<comment type="similarity">
    <text evidence="2">Belongs to the fimbrial protein family.</text>
</comment>
<feature type="domain" description="Fimbrial-type adhesion" evidence="6">
    <location>
        <begin position="31"/>
        <end position="186"/>
    </location>
</feature>
<keyword evidence="4" id="KW-0281">Fimbrium</keyword>
<gene>
    <name evidence="7" type="ORF">ALP24_100717</name>
</gene>
<evidence type="ECO:0000313" key="8">
    <source>
        <dbReference type="Proteomes" id="UP000274315"/>
    </source>
</evidence>
<accession>A0A3M5X8U0</accession>
<evidence type="ECO:0000259" key="6">
    <source>
        <dbReference type="Pfam" id="PF00419"/>
    </source>
</evidence>
<feature type="signal peptide" evidence="5">
    <location>
        <begin position="1"/>
        <end position="24"/>
    </location>
</feature>
<dbReference type="PANTHER" id="PTHR33420:SF12">
    <property type="entry name" value="FIMBRIN-LIKE PROTEIN FIMI-RELATED"/>
    <property type="match status" value="1"/>
</dbReference>
<protein>
    <submittedName>
        <fullName evidence="7">Type I fimbrial protein FimA</fullName>
    </submittedName>
</protein>
<keyword evidence="3 5" id="KW-0732">Signal</keyword>
<dbReference type="EMBL" id="RBUF01000077">
    <property type="protein sequence ID" value="RMU78415.1"/>
    <property type="molecule type" value="Genomic_DNA"/>
</dbReference>
<proteinExistence type="inferred from homology"/>
<comment type="subcellular location">
    <subcellularLocation>
        <location evidence="1">Fimbrium</location>
    </subcellularLocation>
</comment>
<feature type="chain" id="PRO_5018045730" evidence="5">
    <location>
        <begin position="25"/>
        <end position="187"/>
    </location>
</feature>
<comment type="caution">
    <text evidence="7">The sequence shown here is derived from an EMBL/GenBank/DDBJ whole genome shotgun (WGS) entry which is preliminary data.</text>
</comment>
<dbReference type="PANTHER" id="PTHR33420">
    <property type="entry name" value="FIMBRIAL SUBUNIT ELFA-RELATED"/>
    <property type="match status" value="1"/>
</dbReference>
<dbReference type="Gene3D" id="2.60.40.1090">
    <property type="entry name" value="Fimbrial-type adhesion domain"/>
    <property type="match status" value="1"/>
</dbReference>
<dbReference type="InterPro" id="IPR036937">
    <property type="entry name" value="Adhesion_dom_fimbrial_sf"/>
</dbReference>
<dbReference type="InterPro" id="IPR050263">
    <property type="entry name" value="Bact_Fimbrial_Adh_Pro"/>
</dbReference>
<dbReference type="SUPFAM" id="SSF49401">
    <property type="entry name" value="Bacterial adhesins"/>
    <property type="match status" value="1"/>
</dbReference>
<organism evidence="7 8">
    <name type="scientific">Pseudomonas syringae pv. aptata</name>
    <dbReference type="NCBI Taxonomy" id="83167"/>
    <lineage>
        <taxon>Bacteria</taxon>
        <taxon>Pseudomonadati</taxon>
        <taxon>Pseudomonadota</taxon>
        <taxon>Gammaproteobacteria</taxon>
        <taxon>Pseudomonadales</taxon>
        <taxon>Pseudomonadaceae</taxon>
        <taxon>Pseudomonas</taxon>
        <taxon>Pseudomonas syringae</taxon>
    </lineage>
</organism>
<evidence type="ECO:0000256" key="1">
    <source>
        <dbReference type="ARBA" id="ARBA00004561"/>
    </source>
</evidence>
<evidence type="ECO:0000256" key="2">
    <source>
        <dbReference type="ARBA" id="ARBA00006671"/>
    </source>
</evidence>
<dbReference type="GO" id="GO:0009289">
    <property type="term" value="C:pilus"/>
    <property type="evidence" value="ECO:0007669"/>
    <property type="project" value="UniProtKB-SubCell"/>
</dbReference>
<evidence type="ECO:0000256" key="5">
    <source>
        <dbReference type="SAM" id="SignalP"/>
    </source>
</evidence>
<evidence type="ECO:0000256" key="4">
    <source>
        <dbReference type="ARBA" id="ARBA00023263"/>
    </source>
</evidence>
<evidence type="ECO:0000256" key="3">
    <source>
        <dbReference type="ARBA" id="ARBA00022729"/>
    </source>
</evidence>
<evidence type="ECO:0000313" key="7">
    <source>
        <dbReference type="EMBL" id="RMU78415.1"/>
    </source>
</evidence>
<dbReference type="InterPro" id="IPR008966">
    <property type="entry name" value="Adhesion_dom_sf"/>
</dbReference>
<dbReference type="InterPro" id="IPR000259">
    <property type="entry name" value="Adhesion_dom_fimbrial"/>
</dbReference>
<sequence>MVNKMLSVLGLALATTLSATVVSANPGTGTIRFEGKITATTCPIEVVNPGDGSIGNLVNMGSVEASRFTGIGQELSGKSFALRVNDDGSCGLTGGGPNAATVTFIGNADSSGDYFAVTPTEDGAKGVAIVIKDQTSTSIKPGGQSAPYTLVEGGITDMVFNAYYRSTASTVQAGAASADVQFVVAIN</sequence>
<name>A0A3M5X8U0_PSEAP</name>
<dbReference type="AlphaFoldDB" id="A0A3M5X8U0"/>
<dbReference type="Pfam" id="PF00419">
    <property type="entry name" value="Fimbrial"/>
    <property type="match status" value="1"/>
</dbReference>
<reference evidence="7 8" key="1">
    <citation type="submission" date="2018-08" db="EMBL/GenBank/DDBJ databases">
        <title>Recombination of ecologically and evolutionarily significant loci maintains genetic cohesion in the Pseudomonas syringae species complex.</title>
        <authorList>
            <person name="Dillon M."/>
            <person name="Thakur S."/>
            <person name="Almeida R.N.D."/>
            <person name="Weir B.S."/>
            <person name="Guttman D.S."/>
        </authorList>
    </citation>
    <scope>NUCLEOTIDE SEQUENCE [LARGE SCALE GENOMIC DNA]</scope>
    <source>
        <strain evidence="7 8">ICMP 11935</strain>
    </source>
</reference>
<dbReference type="GO" id="GO:0043709">
    <property type="term" value="P:cell adhesion involved in single-species biofilm formation"/>
    <property type="evidence" value="ECO:0007669"/>
    <property type="project" value="TreeGrafter"/>
</dbReference>